<protein>
    <submittedName>
        <fullName evidence="5">Dienelactone hydrolase</fullName>
    </submittedName>
</protein>
<comment type="caution">
    <text evidence="5">The sequence shown here is derived from an EMBL/GenBank/DDBJ whole genome shotgun (WGS) entry which is preliminary data.</text>
</comment>
<evidence type="ECO:0000259" key="4">
    <source>
        <dbReference type="Pfam" id="PF12740"/>
    </source>
</evidence>
<evidence type="ECO:0000256" key="1">
    <source>
        <dbReference type="ARBA" id="ARBA00008645"/>
    </source>
</evidence>
<dbReference type="InterPro" id="IPR041127">
    <property type="entry name" value="PET_hydrolase/cutinase-like"/>
</dbReference>
<dbReference type="SUPFAM" id="SSF53474">
    <property type="entry name" value="alpha/beta-Hydrolases"/>
    <property type="match status" value="1"/>
</dbReference>
<dbReference type="PANTHER" id="PTHR22946">
    <property type="entry name" value="DIENELACTONE HYDROLASE DOMAIN-CONTAINING PROTEIN-RELATED"/>
    <property type="match status" value="1"/>
</dbReference>
<dbReference type="RefSeq" id="WP_242613666.1">
    <property type="nucleotide sequence ID" value="NZ_SGWQ01000010.1"/>
</dbReference>
<accession>A0A4Q7KGM3</accession>
<comment type="similarity">
    <text evidence="1">Belongs to the AB hydrolase superfamily.</text>
</comment>
<keyword evidence="3" id="KW-0732">Signal</keyword>
<gene>
    <name evidence="5" type="ORF">EV193_110158</name>
</gene>
<dbReference type="InterPro" id="IPR029058">
    <property type="entry name" value="AB_hydrolase_fold"/>
</dbReference>
<dbReference type="EMBL" id="SGWQ01000010">
    <property type="protein sequence ID" value="RZS34008.1"/>
    <property type="molecule type" value="Genomic_DNA"/>
</dbReference>
<dbReference type="InterPro" id="IPR050261">
    <property type="entry name" value="FrsA_esterase"/>
</dbReference>
<evidence type="ECO:0000313" key="5">
    <source>
        <dbReference type="EMBL" id="RZS34008.1"/>
    </source>
</evidence>
<dbReference type="GO" id="GO:0052689">
    <property type="term" value="F:carboxylic ester hydrolase activity"/>
    <property type="evidence" value="ECO:0007669"/>
    <property type="project" value="UniProtKB-ARBA"/>
</dbReference>
<feature type="signal peptide" evidence="3">
    <location>
        <begin position="1"/>
        <end position="33"/>
    </location>
</feature>
<feature type="domain" description="PET hydrolase/cutinase-like" evidence="4">
    <location>
        <begin position="51"/>
        <end position="287"/>
    </location>
</feature>
<proteinExistence type="inferred from homology"/>
<name>A0A4Q7KGM3_9PSEU</name>
<dbReference type="Pfam" id="PF12740">
    <property type="entry name" value="PETase"/>
    <property type="match status" value="1"/>
</dbReference>
<dbReference type="Proteomes" id="UP000294257">
    <property type="component" value="Unassembled WGS sequence"/>
</dbReference>
<reference evidence="5 6" key="1">
    <citation type="submission" date="2019-02" db="EMBL/GenBank/DDBJ databases">
        <title>Genomic Encyclopedia of Type Strains, Phase IV (KMG-IV): sequencing the most valuable type-strain genomes for metagenomic binning, comparative biology and taxonomic classification.</title>
        <authorList>
            <person name="Goeker M."/>
        </authorList>
    </citation>
    <scope>NUCLEOTIDE SEQUENCE [LARGE SCALE GENOMIC DNA]</scope>
    <source>
        <strain evidence="5 6">DSM 101727</strain>
    </source>
</reference>
<keyword evidence="2 5" id="KW-0378">Hydrolase</keyword>
<keyword evidence="6" id="KW-1185">Reference proteome</keyword>
<evidence type="ECO:0000256" key="3">
    <source>
        <dbReference type="SAM" id="SignalP"/>
    </source>
</evidence>
<evidence type="ECO:0000256" key="2">
    <source>
        <dbReference type="ARBA" id="ARBA00022801"/>
    </source>
</evidence>
<feature type="chain" id="PRO_5020994856" evidence="3">
    <location>
        <begin position="34"/>
        <end position="288"/>
    </location>
</feature>
<organism evidence="5 6">
    <name type="scientific">Herbihabitans rhizosphaerae</name>
    <dbReference type="NCBI Taxonomy" id="1872711"/>
    <lineage>
        <taxon>Bacteria</taxon>
        <taxon>Bacillati</taxon>
        <taxon>Actinomycetota</taxon>
        <taxon>Actinomycetes</taxon>
        <taxon>Pseudonocardiales</taxon>
        <taxon>Pseudonocardiaceae</taxon>
        <taxon>Herbihabitans</taxon>
    </lineage>
</organism>
<dbReference type="AlphaFoldDB" id="A0A4Q7KGM3"/>
<dbReference type="Gene3D" id="3.40.50.1820">
    <property type="entry name" value="alpha/beta hydrolase"/>
    <property type="match status" value="1"/>
</dbReference>
<dbReference type="PANTHER" id="PTHR22946:SF9">
    <property type="entry name" value="POLYKETIDE TRANSFERASE AF380"/>
    <property type="match status" value="1"/>
</dbReference>
<evidence type="ECO:0000313" key="6">
    <source>
        <dbReference type="Proteomes" id="UP000294257"/>
    </source>
</evidence>
<sequence length="288" mass="30208">MRPSNRFGGSLIRVFLAFALLFTGGAAVTVAHATGAPASTVAVAPDDPEKPGPFQVEKVAAPAGPGFAGGNLWIPRGGTGLFGGVAVSPGFTELEPAISWYGPHLASHGFVVVTMNTLSPFDQPDQRGDQLLAALDYVTKSSPAKDKVDAGRLAVMGHSMGGGGSLAAAVKQPALKAAVPLAPWHLNKAWGTVRTPTLIIGAEADAIAPVGQHAEPFYDSLPTTLPKAYQELRGADHMVTNSPNPWIARQATSWLKRFVDGNGEYSVFLCPPPQPDDKISEYRSTCPY</sequence>